<dbReference type="InterPro" id="IPR037140">
    <property type="entry name" value="VHL_beta_dom_sf"/>
</dbReference>
<keyword evidence="6" id="KW-1185">Reference proteome</keyword>
<comment type="similarity">
    <text evidence="1">Belongs to the VHL family.</text>
</comment>
<feature type="compositionally biased region" description="Low complexity" evidence="2">
    <location>
        <begin position="136"/>
        <end position="183"/>
    </location>
</feature>
<dbReference type="InterPro" id="IPR022772">
    <property type="entry name" value="VHL_tumour_suppress_b/a_dom"/>
</dbReference>
<dbReference type="Gene3D" id="2.60.40.780">
    <property type="entry name" value="von Hippel-Lindau disease tumour suppressor, beta domain"/>
    <property type="match status" value="1"/>
</dbReference>
<dbReference type="RefSeq" id="WP_149893354.1">
    <property type="nucleotide sequence ID" value="NZ_JBHUFA010000016.1"/>
</dbReference>
<proteinExistence type="inferred from homology"/>
<feature type="chain" id="PRO_5046597507" description="von Hippel-Lindau disease tumour suppressor beta domain-containing protein" evidence="3">
    <location>
        <begin position="43"/>
        <end position="647"/>
    </location>
</feature>
<dbReference type="SUPFAM" id="SSF49468">
    <property type="entry name" value="VHL"/>
    <property type="match status" value="1"/>
</dbReference>
<reference evidence="6" key="1">
    <citation type="journal article" date="2019" name="Int. J. Syst. Evol. Microbiol.">
        <title>The Global Catalogue of Microorganisms (GCM) 10K type strain sequencing project: providing services to taxonomists for standard genome sequencing and annotation.</title>
        <authorList>
            <consortium name="The Broad Institute Genomics Platform"/>
            <consortium name="The Broad Institute Genome Sequencing Center for Infectious Disease"/>
            <person name="Wu L."/>
            <person name="Ma J."/>
        </authorList>
    </citation>
    <scope>NUCLEOTIDE SEQUENCE [LARGE SCALE GENOMIC DNA]</scope>
    <source>
        <strain evidence="6">JCM 3369</strain>
    </source>
</reference>
<organism evidence="5 6">
    <name type="scientific">Roseibium aestuarii</name>
    <dbReference type="NCBI Taxonomy" id="2600299"/>
    <lineage>
        <taxon>Bacteria</taxon>
        <taxon>Pseudomonadati</taxon>
        <taxon>Pseudomonadota</taxon>
        <taxon>Alphaproteobacteria</taxon>
        <taxon>Hyphomicrobiales</taxon>
        <taxon>Stappiaceae</taxon>
        <taxon>Roseibium</taxon>
    </lineage>
</organism>
<evidence type="ECO:0000313" key="6">
    <source>
        <dbReference type="Proteomes" id="UP001597327"/>
    </source>
</evidence>
<feature type="region of interest" description="Disordered" evidence="2">
    <location>
        <begin position="130"/>
        <end position="246"/>
    </location>
</feature>
<keyword evidence="3" id="KW-0732">Signal</keyword>
<gene>
    <name evidence="5" type="ORF">ACFSC7_18260</name>
</gene>
<accession>A0ABW4JZN2</accession>
<feature type="compositionally biased region" description="Low complexity" evidence="2">
    <location>
        <begin position="237"/>
        <end position="246"/>
    </location>
</feature>
<comment type="caution">
    <text evidence="5">The sequence shown here is derived from an EMBL/GenBank/DDBJ whole genome shotgun (WGS) entry which is preliminary data.</text>
</comment>
<evidence type="ECO:0000259" key="4">
    <source>
        <dbReference type="Pfam" id="PF01847"/>
    </source>
</evidence>
<dbReference type="Pfam" id="PF01847">
    <property type="entry name" value="VHL"/>
    <property type="match status" value="1"/>
</dbReference>
<sequence>MRPLTARARQTRLSTRHACGLALATTLLATGLLAPVATLAQGAPETLRIEVNPPKPGIRAVTLDGRYRPVISRDDTGVVIDALGSSSSAPPCDVKLQVTLENSRVLNRDANICSGGTLVVDVEDDGRPGAARVINGTGPAPIAGTAASNSGSKSAASSSTASPATSPSAPAAQAQTQVQAPTSGASGSARGADKPANGAALKPLEPSGTLETTKKPEGGSDLSSIVGESLNRHRDGGQPPAAATGGQTVIISGSENRTWQAEPGNIPDDKSYLTHGVPGTDDIDFRAACLTQSGQATIVFAQTSASTSEGKTEPVSIYAGGFSMSYSAVGSSRNNQYGQSFPQIALPMTDPLWQAMIKESQLTIQVQGTPAYSVSLKGSATPVRLFLATCAEAQKIVGEDPALLPGAAGGNLIAQADVSCTEAGRIRSLEAERNGEIIFRNDGGRPVDVNWIDYDGAAQYFATLQPGQVLNQPTYVSHAWLVRESNGPCLGIYVSRTPYREVVISGGRAPAPVQPGFGAPAGGDGWSQPGSIDGFGGPAGPIPPGDIGGGRSLGPNASWQPAPVSSTSAGGPLVNYLCTGGADLQVSFSAGGDRVTVAEMGQYPVTLPRISAGTNFLYAEGAFAFQGQERSTTWSRPGAQDVYCLAQ</sequence>
<evidence type="ECO:0000313" key="5">
    <source>
        <dbReference type="EMBL" id="MFD1697465.1"/>
    </source>
</evidence>
<protein>
    <recommendedName>
        <fullName evidence="4">von Hippel-Lindau disease tumour suppressor beta domain-containing protein</fullName>
    </recommendedName>
</protein>
<dbReference type="InterPro" id="IPR036208">
    <property type="entry name" value="VHL_sf"/>
</dbReference>
<feature type="signal peptide" evidence="3">
    <location>
        <begin position="1"/>
        <end position="42"/>
    </location>
</feature>
<evidence type="ECO:0000256" key="2">
    <source>
        <dbReference type="SAM" id="MobiDB-lite"/>
    </source>
</evidence>
<evidence type="ECO:0000256" key="3">
    <source>
        <dbReference type="SAM" id="SignalP"/>
    </source>
</evidence>
<dbReference type="InterPro" id="IPR024053">
    <property type="entry name" value="VHL_beta_dom"/>
</dbReference>
<name>A0ABW4JZN2_9HYPH</name>
<evidence type="ECO:0000256" key="1">
    <source>
        <dbReference type="ARBA" id="ARBA00010057"/>
    </source>
</evidence>
<dbReference type="Proteomes" id="UP001597327">
    <property type="component" value="Unassembled WGS sequence"/>
</dbReference>
<dbReference type="EMBL" id="JBHUFA010000016">
    <property type="protein sequence ID" value="MFD1697465.1"/>
    <property type="molecule type" value="Genomic_DNA"/>
</dbReference>
<dbReference type="CDD" id="cd05468">
    <property type="entry name" value="pVHL"/>
    <property type="match status" value="1"/>
</dbReference>
<feature type="domain" description="von Hippel-Lindau disease tumour suppressor beta" evidence="4">
    <location>
        <begin position="426"/>
        <end position="485"/>
    </location>
</feature>